<reference evidence="2 3" key="1">
    <citation type="submission" date="2018-11" db="EMBL/GenBank/DDBJ databases">
        <title>Genome squencing of methanotrophic bacteria isolated from alkaline groundwater in Korea.</title>
        <authorList>
            <person name="Nguyen L.N."/>
        </authorList>
    </citation>
    <scope>NUCLEOTIDE SEQUENCE [LARGE SCALE GENOMIC DNA]</scope>
    <source>
        <strain evidence="2 3">GW6</strain>
    </source>
</reference>
<protein>
    <recommendedName>
        <fullName evidence="4">DUF4398 domain-containing protein</fullName>
    </recommendedName>
</protein>
<name>A0A3G8M945_9HYPH</name>
<dbReference type="GO" id="GO:0046872">
    <property type="term" value="F:metal ion binding"/>
    <property type="evidence" value="ECO:0007669"/>
    <property type="project" value="InterPro"/>
</dbReference>
<organism evidence="2 3">
    <name type="scientific">Methylocystis rosea</name>
    <dbReference type="NCBI Taxonomy" id="173366"/>
    <lineage>
        <taxon>Bacteria</taxon>
        <taxon>Pseudomonadati</taxon>
        <taxon>Pseudomonadota</taxon>
        <taxon>Alphaproteobacteria</taxon>
        <taxon>Hyphomicrobiales</taxon>
        <taxon>Methylocystaceae</taxon>
        <taxon>Methylocystis</taxon>
    </lineage>
</organism>
<dbReference type="KEGG" id="mros:EHO51_07240"/>
<dbReference type="EMBL" id="CP034086">
    <property type="protein sequence ID" value="AZG78549.1"/>
    <property type="molecule type" value="Genomic_DNA"/>
</dbReference>
<evidence type="ECO:0000256" key="1">
    <source>
        <dbReference type="SAM" id="SignalP"/>
    </source>
</evidence>
<keyword evidence="1" id="KW-0732">Signal</keyword>
<evidence type="ECO:0008006" key="4">
    <source>
        <dbReference type="Google" id="ProtNLM"/>
    </source>
</evidence>
<evidence type="ECO:0000313" key="3">
    <source>
        <dbReference type="Proteomes" id="UP000273982"/>
    </source>
</evidence>
<sequence length="116" mass="12554">MSVFAILTALALAFSGTYALAGIGVHVEAAIEHTQEAIDDGAKGDSKEIVTHVMSALGHAREALHEKAIERDRAANKLLHRAIRHLRLAEMRARFGDPVRAVKHATSALAELKKIK</sequence>
<accession>A0A3G8M945</accession>
<dbReference type="CDD" id="cd13840">
    <property type="entry name" value="SMBP_like"/>
    <property type="match status" value="1"/>
</dbReference>
<gene>
    <name evidence="2" type="ORF">EHO51_07240</name>
</gene>
<dbReference type="Pfam" id="PF16785">
    <property type="entry name" value="SMBP"/>
    <property type="match status" value="1"/>
</dbReference>
<dbReference type="AlphaFoldDB" id="A0A3G8M945"/>
<feature type="signal peptide" evidence="1">
    <location>
        <begin position="1"/>
        <end position="21"/>
    </location>
</feature>
<dbReference type="Proteomes" id="UP000273982">
    <property type="component" value="Chromosome"/>
</dbReference>
<evidence type="ECO:0000313" key="2">
    <source>
        <dbReference type="EMBL" id="AZG78549.1"/>
    </source>
</evidence>
<proteinExistence type="predicted"/>
<feature type="chain" id="PRO_5018171753" description="DUF4398 domain-containing protein" evidence="1">
    <location>
        <begin position="22"/>
        <end position="116"/>
    </location>
</feature>
<dbReference type="InterPro" id="IPR031877">
    <property type="entry name" value="SmbP"/>
</dbReference>
<dbReference type="Gene3D" id="1.20.120.660">
    <property type="entry name" value="IL-4 antagonist (De novo design) like domain"/>
    <property type="match status" value="1"/>
</dbReference>